<accession>A0A383EMJ8</accession>
<proteinExistence type="predicted"/>
<evidence type="ECO:0000259" key="2">
    <source>
        <dbReference type="Pfam" id="PF13439"/>
    </source>
</evidence>
<dbReference type="AlphaFoldDB" id="A0A383EMJ8"/>
<dbReference type="GO" id="GO:0009103">
    <property type="term" value="P:lipopolysaccharide biosynthetic process"/>
    <property type="evidence" value="ECO:0007669"/>
    <property type="project" value="TreeGrafter"/>
</dbReference>
<evidence type="ECO:0000313" key="3">
    <source>
        <dbReference type="EMBL" id="SVE57859.1"/>
    </source>
</evidence>
<dbReference type="GO" id="GO:0016757">
    <property type="term" value="F:glycosyltransferase activity"/>
    <property type="evidence" value="ECO:0007669"/>
    <property type="project" value="TreeGrafter"/>
</dbReference>
<gene>
    <name evidence="3" type="ORF">METZ01_LOCUS510713</name>
</gene>
<evidence type="ECO:0000256" key="1">
    <source>
        <dbReference type="ARBA" id="ARBA00022679"/>
    </source>
</evidence>
<dbReference type="EMBL" id="UINC01227107">
    <property type="protein sequence ID" value="SVE57859.1"/>
    <property type="molecule type" value="Genomic_DNA"/>
</dbReference>
<keyword evidence="1" id="KW-0808">Transferase</keyword>
<dbReference type="Pfam" id="PF13439">
    <property type="entry name" value="Glyco_transf_4"/>
    <property type="match status" value="1"/>
</dbReference>
<organism evidence="3">
    <name type="scientific">marine metagenome</name>
    <dbReference type="NCBI Taxonomy" id="408172"/>
    <lineage>
        <taxon>unclassified sequences</taxon>
        <taxon>metagenomes</taxon>
        <taxon>ecological metagenomes</taxon>
    </lineage>
</organism>
<feature type="domain" description="Glycosyltransferase subfamily 4-like N-terminal" evidence="2">
    <location>
        <begin position="15"/>
        <end position="216"/>
    </location>
</feature>
<dbReference type="Gene3D" id="3.40.50.2000">
    <property type="entry name" value="Glycogen Phosphorylase B"/>
    <property type="match status" value="1"/>
</dbReference>
<dbReference type="PANTHER" id="PTHR46401:SF2">
    <property type="entry name" value="GLYCOSYLTRANSFERASE WBBK-RELATED"/>
    <property type="match status" value="1"/>
</dbReference>
<dbReference type="SUPFAM" id="SSF53756">
    <property type="entry name" value="UDP-Glycosyltransferase/glycogen phosphorylase"/>
    <property type="match status" value="1"/>
</dbReference>
<protein>
    <recommendedName>
        <fullName evidence="2">Glycosyltransferase subfamily 4-like N-terminal domain-containing protein</fullName>
    </recommendedName>
</protein>
<dbReference type="PANTHER" id="PTHR46401">
    <property type="entry name" value="GLYCOSYLTRANSFERASE WBBK-RELATED"/>
    <property type="match status" value="1"/>
</dbReference>
<feature type="non-terminal residue" evidence="3">
    <location>
        <position position="218"/>
    </location>
</feature>
<sequence length="218" mass="25087">MKIGLLSYRSNPYSGGQGIYLKHLSLALLNLGHEVDVLSGPPYPDLHKDINLIKISSLNLFELEDNLRLRSFRSNFFFNSADLIEWLGVLSGGFPEPYTFGRRVDSYLKDTSIKYDLIHDNQSLSYALLNIQKRIPLVSTIHHPITKDHKLELESAKNWKQRLSTNRWHHFLKMQKKVAPKLNRIICPSNQSKQDVIEEFHVNPSKLEVVLNGIDLVT</sequence>
<reference evidence="3" key="1">
    <citation type="submission" date="2018-05" db="EMBL/GenBank/DDBJ databases">
        <authorList>
            <person name="Lanie J.A."/>
            <person name="Ng W.-L."/>
            <person name="Kazmierczak K.M."/>
            <person name="Andrzejewski T.M."/>
            <person name="Davidsen T.M."/>
            <person name="Wayne K.J."/>
            <person name="Tettelin H."/>
            <person name="Glass J.I."/>
            <person name="Rusch D."/>
            <person name="Podicherti R."/>
            <person name="Tsui H.-C.T."/>
            <person name="Winkler M.E."/>
        </authorList>
    </citation>
    <scope>NUCLEOTIDE SEQUENCE</scope>
</reference>
<dbReference type="InterPro" id="IPR028098">
    <property type="entry name" value="Glyco_trans_4-like_N"/>
</dbReference>
<name>A0A383EMJ8_9ZZZZ</name>